<sequence>MAGNTPPKVAASATTRAPLPSGIALLGVRGSDRDPRALVRLPDGRVVAVGVGSQLGRQKIIAIDQDRIALSKGGSAEWIELP</sequence>
<proteinExistence type="predicted"/>
<gene>
    <name evidence="1" type="ORF">SAMN04488050_11285</name>
</gene>
<reference evidence="2" key="1">
    <citation type="submission" date="2016-10" db="EMBL/GenBank/DDBJ databases">
        <authorList>
            <person name="Varghese N."/>
            <person name="Submissions S."/>
        </authorList>
    </citation>
    <scope>NUCLEOTIDE SEQUENCE [LARGE SCALE GENOMIC DNA]</scope>
    <source>
        <strain evidence="2">DSM 26894</strain>
    </source>
</reference>
<evidence type="ECO:0000313" key="1">
    <source>
        <dbReference type="EMBL" id="SFT15579.1"/>
    </source>
</evidence>
<dbReference type="AlphaFoldDB" id="A0A1I6VPI7"/>
<dbReference type="RefSeq" id="WP_092428565.1">
    <property type="nucleotide sequence ID" value="NZ_FNCL01000012.1"/>
</dbReference>
<dbReference type="OrthoDB" id="7868833at2"/>
<accession>A0A1I6VPI7</accession>
<dbReference type="Proteomes" id="UP000199392">
    <property type="component" value="Unassembled WGS sequence"/>
</dbReference>
<keyword evidence="2" id="KW-1185">Reference proteome</keyword>
<evidence type="ECO:0000313" key="2">
    <source>
        <dbReference type="Proteomes" id="UP000199392"/>
    </source>
</evidence>
<organism evidence="1 2">
    <name type="scientific">Alloyangia pacifica</name>
    <dbReference type="NCBI Taxonomy" id="311180"/>
    <lineage>
        <taxon>Bacteria</taxon>
        <taxon>Pseudomonadati</taxon>
        <taxon>Pseudomonadota</taxon>
        <taxon>Alphaproteobacteria</taxon>
        <taxon>Rhodobacterales</taxon>
        <taxon>Roseobacteraceae</taxon>
        <taxon>Alloyangia</taxon>
    </lineage>
</organism>
<dbReference type="EMBL" id="FOZW01000012">
    <property type="protein sequence ID" value="SFT15579.1"/>
    <property type="molecule type" value="Genomic_DNA"/>
</dbReference>
<protein>
    <submittedName>
        <fullName evidence="1">Uncharacterized protein</fullName>
    </submittedName>
</protein>
<dbReference type="STRING" id="311180.SAMN04488050_11285"/>
<name>A0A1I6VPI7_9RHOB</name>